<dbReference type="PANTHER" id="PTHR30296:SF0">
    <property type="entry name" value="LACTATE UTILIZATION PROTEIN A"/>
    <property type="match status" value="1"/>
</dbReference>
<dbReference type="PANTHER" id="PTHR30296">
    <property type="entry name" value="UNCHARACTERIZED PROTEIN YKGE"/>
    <property type="match status" value="1"/>
</dbReference>
<dbReference type="Pfam" id="PF02754">
    <property type="entry name" value="CCG"/>
    <property type="match status" value="2"/>
</dbReference>
<comment type="caution">
    <text evidence="2">The sequence shown here is derived from an EMBL/GenBank/DDBJ whole genome shotgun (WGS) entry which is preliminary data.</text>
</comment>
<proteinExistence type="predicted"/>
<feature type="domain" description="Cysteine-rich" evidence="1">
    <location>
        <begin position="134"/>
        <end position="217"/>
    </location>
</feature>
<evidence type="ECO:0000313" key="3">
    <source>
        <dbReference type="Proteomes" id="UP000614469"/>
    </source>
</evidence>
<evidence type="ECO:0000259" key="1">
    <source>
        <dbReference type="Pfam" id="PF02754"/>
    </source>
</evidence>
<dbReference type="GO" id="GO:0005829">
    <property type="term" value="C:cytosol"/>
    <property type="evidence" value="ECO:0007669"/>
    <property type="project" value="TreeGrafter"/>
</dbReference>
<gene>
    <name evidence="2" type="ORF">H8E29_04615</name>
</gene>
<name>A0A8J6TE03_9CHLR</name>
<dbReference type="EMBL" id="JACNJN010000070">
    <property type="protein sequence ID" value="MBC8334526.1"/>
    <property type="molecule type" value="Genomic_DNA"/>
</dbReference>
<protein>
    <submittedName>
        <fullName evidence="2">(Fe-S)-binding protein</fullName>
    </submittedName>
</protein>
<accession>A0A8J6TE03</accession>
<reference evidence="2 3" key="1">
    <citation type="submission" date="2020-08" db="EMBL/GenBank/DDBJ databases">
        <title>Bridging the membrane lipid divide: bacteria of the FCB group superphylum have the potential to synthesize archaeal ether lipids.</title>
        <authorList>
            <person name="Villanueva L."/>
            <person name="Von Meijenfeldt F.A.B."/>
            <person name="Westbye A.B."/>
            <person name="Yadav S."/>
            <person name="Hopmans E.C."/>
            <person name="Dutilh B.E."/>
            <person name="Sinninghe Damste J.S."/>
        </authorList>
    </citation>
    <scope>NUCLEOTIDE SEQUENCE [LARGE SCALE GENOMIC DNA]</scope>
    <source>
        <strain evidence="2">NIOZ-UU36</strain>
    </source>
</reference>
<dbReference type="Proteomes" id="UP000614469">
    <property type="component" value="Unassembled WGS sequence"/>
</dbReference>
<evidence type="ECO:0000313" key="2">
    <source>
        <dbReference type="EMBL" id="MBC8334526.1"/>
    </source>
</evidence>
<organism evidence="2 3">
    <name type="scientific">Candidatus Desulfolinea nitratireducens</name>
    <dbReference type="NCBI Taxonomy" id="2841698"/>
    <lineage>
        <taxon>Bacteria</taxon>
        <taxon>Bacillati</taxon>
        <taxon>Chloroflexota</taxon>
        <taxon>Anaerolineae</taxon>
        <taxon>Anaerolineales</taxon>
        <taxon>Anaerolineales incertae sedis</taxon>
        <taxon>Candidatus Desulfolinea</taxon>
    </lineage>
</organism>
<feature type="domain" description="Cysteine-rich" evidence="1">
    <location>
        <begin position="4"/>
        <end position="85"/>
    </location>
</feature>
<dbReference type="GO" id="GO:0016491">
    <property type="term" value="F:oxidoreductase activity"/>
    <property type="evidence" value="ECO:0007669"/>
    <property type="project" value="UniProtKB-ARBA"/>
</dbReference>
<dbReference type="InterPro" id="IPR004017">
    <property type="entry name" value="Cys_rich_dom"/>
</dbReference>
<dbReference type="AlphaFoldDB" id="A0A8J6TE03"/>
<sequence>MTIQLFITCLVDTFFPKTGEAMVEVLSRLGVEVEFSAGQTCCGQPAFNAGLWPDARKMAEHTIQVFEASPNEIVAPSGSCVGMIRHGYLELFADDPDWLTRAEALAARTFEFTEYLVDVLGVSDVGARWEGLLSYHPSCHLLRGLGVDRQPRELLANVHGATLIELPHAEECCGFGGVFSVEHPEISAEMLKRKILNLEASEAPTLVLADTGCRMHIAGGLHKENKSQRVVHIAEVLANR</sequence>